<protein>
    <submittedName>
        <fullName evidence="1">Uncharacterized protein</fullName>
    </submittedName>
</protein>
<reference evidence="1" key="1">
    <citation type="submission" date="2014-11" db="EMBL/GenBank/DDBJ databases">
        <authorList>
            <person name="Amaro Gonzalez C."/>
        </authorList>
    </citation>
    <scope>NUCLEOTIDE SEQUENCE</scope>
</reference>
<evidence type="ECO:0000313" key="1">
    <source>
        <dbReference type="EMBL" id="JAI04550.1"/>
    </source>
</evidence>
<accession>A0A0E9XPI2</accession>
<sequence length="32" mass="3662">MATNFVLALRKKCICNYSSKKKKVKIMDKTGI</sequence>
<reference evidence="1" key="2">
    <citation type="journal article" date="2015" name="Fish Shellfish Immunol.">
        <title>Early steps in the European eel (Anguilla anguilla)-Vibrio vulnificus interaction in the gills: Role of the RtxA13 toxin.</title>
        <authorList>
            <person name="Callol A."/>
            <person name="Pajuelo D."/>
            <person name="Ebbesson L."/>
            <person name="Teles M."/>
            <person name="MacKenzie S."/>
            <person name="Amaro C."/>
        </authorList>
    </citation>
    <scope>NUCLEOTIDE SEQUENCE</scope>
</reference>
<dbReference type="EMBL" id="GBXM01004028">
    <property type="protein sequence ID" value="JAI04550.1"/>
    <property type="molecule type" value="Transcribed_RNA"/>
</dbReference>
<dbReference type="AlphaFoldDB" id="A0A0E9XPI2"/>
<proteinExistence type="predicted"/>
<name>A0A0E9XPI2_ANGAN</name>
<organism evidence="1">
    <name type="scientific">Anguilla anguilla</name>
    <name type="common">European freshwater eel</name>
    <name type="synonym">Muraena anguilla</name>
    <dbReference type="NCBI Taxonomy" id="7936"/>
    <lineage>
        <taxon>Eukaryota</taxon>
        <taxon>Metazoa</taxon>
        <taxon>Chordata</taxon>
        <taxon>Craniata</taxon>
        <taxon>Vertebrata</taxon>
        <taxon>Euteleostomi</taxon>
        <taxon>Actinopterygii</taxon>
        <taxon>Neopterygii</taxon>
        <taxon>Teleostei</taxon>
        <taxon>Anguilliformes</taxon>
        <taxon>Anguillidae</taxon>
        <taxon>Anguilla</taxon>
    </lineage>
</organism>